<reference evidence="10 11" key="1">
    <citation type="journal article" date="2016" name="Nat. Commun.">
        <title>Thousands of microbial genomes shed light on interconnected biogeochemical processes in an aquifer system.</title>
        <authorList>
            <person name="Anantharaman K."/>
            <person name="Brown C.T."/>
            <person name="Hug L.A."/>
            <person name="Sharon I."/>
            <person name="Castelle C.J."/>
            <person name="Probst A.J."/>
            <person name="Thomas B.C."/>
            <person name="Singh A."/>
            <person name="Wilkins M.J."/>
            <person name="Karaoz U."/>
            <person name="Brodie E.L."/>
            <person name="Williams K.H."/>
            <person name="Hubbard S.S."/>
            <person name="Banfield J.F."/>
        </authorList>
    </citation>
    <scope>NUCLEOTIDE SEQUENCE [LARGE SCALE GENOMIC DNA]</scope>
</reference>
<evidence type="ECO:0000256" key="1">
    <source>
        <dbReference type="ARBA" id="ARBA00004496"/>
    </source>
</evidence>
<accession>A0A1G2M8W0</accession>
<dbReference type="Gene3D" id="3.40.50.720">
    <property type="entry name" value="NAD(P)-binding Rossmann-like Domain"/>
    <property type="match status" value="1"/>
</dbReference>
<dbReference type="UniPathway" id="UPA00219"/>
<comment type="caution">
    <text evidence="10">The sequence shown here is derived from an EMBL/GenBank/DDBJ whole genome shotgun (WGS) entry which is preliminary data.</text>
</comment>
<gene>
    <name evidence="7" type="primary">murD</name>
    <name evidence="10" type="ORF">A2849_00965</name>
</gene>
<evidence type="ECO:0000259" key="9">
    <source>
        <dbReference type="Pfam" id="PF08245"/>
    </source>
</evidence>
<keyword evidence="7" id="KW-0961">Cell wall biogenesis/degradation</keyword>
<evidence type="ECO:0000256" key="7">
    <source>
        <dbReference type="HAMAP-Rule" id="MF_00639"/>
    </source>
</evidence>
<name>A0A1G2M8W0_9BACT</name>
<keyword evidence="7" id="KW-0573">Peptidoglycan synthesis</keyword>
<proteinExistence type="inferred from homology"/>
<dbReference type="HAMAP" id="MF_00639">
    <property type="entry name" value="MurD"/>
    <property type="match status" value="1"/>
</dbReference>
<evidence type="ECO:0000313" key="10">
    <source>
        <dbReference type="EMBL" id="OHA20330.1"/>
    </source>
</evidence>
<dbReference type="EC" id="6.3.2.9" evidence="7"/>
<dbReference type="GO" id="GO:0071555">
    <property type="term" value="P:cell wall organization"/>
    <property type="evidence" value="ECO:0007669"/>
    <property type="project" value="UniProtKB-KW"/>
</dbReference>
<evidence type="ECO:0000256" key="3">
    <source>
        <dbReference type="ARBA" id="ARBA00022490"/>
    </source>
</evidence>
<dbReference type="InterPro" id="IPR013221">
    <property type="entry name" value="Mur_ligase_cen"/>
</dbReference>
<dbReference type="InterPro" id="IPR005762">
    <property type="entry name" value="MurD"/>
</dbReference>
<dbReference type="Pfam" id="PF21799">
    <property type="entry name" value="MurD-like_N"/>
    <property type="match status" value="1"/>
</dbReference>
<dbReference type="GO" id="GO:0051301">
    <property type="term" value="P:cell division"/>
    <property type="evidence" value="ECO:0007669"/>
    <property type="project" value="UniProtKB-KW"/>
</dbReference>
<evidence type="ECO:0000256" key="6">
    <source>
        <dbReference type="ARBA" id="ARBA00022840"/>
    </source>
</evidence>
<evidence type="ECO:0000256" key="4">
    <source>
        <dbReference type="ARBA" id="ARBA00022598"/>
    </source>
</evidence>
<feature type="domain" description="Mur ligase C-terminal" evidence="8">
    <location>
        <begin position="363"/>
        <end position="459"/>
    </location>
</feature>
<dbReference type="InterPro" id="IPR036565">
    <property type="entry name" value="Mur-like_cat_sf"/>
</dbReference>
<sequence length="486" mass="54049">MSNWKEFFKGKRVTLMGLGLLGRGAGDAVFLAEHGAELIVTDIRDAEILASSLAKLKKYKNIQYVLGEHRLEDFRNRDFILKAAGIPLDSPFIAEAEKNRIPIEMDASLFAKLMPEGVTLVGVTGTRGKSTTTALIFDILSLAKSYKLKAISSVYRGGNLVPEATLPLLEEVRAGDIVVLELDSWQLQGFHDARISPQVAVFTTFLDDHLTYYKGDTDRYFEDKVAIFKYQKKGDILIIGEQVVRTLRKGLTFVTKDSPLRKPFVACVADIPADWRIPLPGEHNLENIACALAVAKHFGIPDAAVQKAVENFKAIPGRLEFLREVNGVKIYNDNNSTTPDATIAGLRALNPKSEIRNPKQSPNPQSLNAKRSTLNAGAKRIVLIMGGTDKGLDMSKLVTEIPRHCKAVILLRETGTEKLKRIMNYELGITIEEREMLKECVDEAMKIAQKGDIVLFSPAFASFGKWFKNEYDRGEQFVTLIDKLIP</sequence>
<dbReference type="GO" id="GO:0008764">
    <property type="term" value="F:UDP-N-acetylmuramoylalanine-D-glutamate ligase activity"/>
    <property type="evidence" value="ECO:0007669"/>
    <property type="project" value="UniProtKB-UniRule"/>
</dbReference>
<keyword evidence="4 7" id="KW-0436">Ligase</keyword>
<keyword evidence="7" id="KW-0133">Cell shape</keyword>
<dbReference type="GO" id="GO:0009252">
    <property type="term" value="P:peptidoglycan biosynthetic process"/>
    <property type="evidence" value="ECO:0007669"/>
    <property type="project" value="UniProtKB-UniRule"/>
</dbReference>
<dbReference type="InterPro" id="IPR004101">
    <property type="entry name" value="Mur_ligase_C"/>
</dbReference>
<dbReference type="InterPro" id="IPR036615">
    <property type="entry name" value="Mur_ligase_C_dom_sf"/>
</dbReference>
<keyword evidence="6 7" id="KW-0067">ATP-binding</keyword>
<dbReference type="GO" id="GO:0005524">
    <property type="term" value="F:ATP binding"/>
    <property type="evidence" value="ECO:0007669"/>
    <property type="project" value="UniProtKB-UniRule"/>
</dbReference>
<dbReference type="Pfam" id="PF02875">
    <property type="entry name" value="Mur_ligase_C"/>
    <property type="match status" value="1"/>
</dbReference>
<dbReference type="GO" id="GO:0008360">
    <property type="term" value="P:regulation of cell shape"/>
    <property type="evidence" value="ECO:0007669"/>
    <property type="project" value="UniProtKB-KW"/>
</dbReference>
<comment type="subcellular location">
    <subcellularLocation>
        <location evidence="1 7">Cytoplasm</location>
    </subcellularLocation>
</comment>
<evidence type="ECO:0000256" key="2">
    <source>
        <dbReference type="ARBA" id="ARBA00004752"/>
    </source>
</evidence>
<comment type="catalytic activity">
    <reaction evidence="7">
        <text>UDP-N-acetyl-alpha-D-muramoyl-L-alanine + D-glutamate + ATP = UDP-N-acetyl-alpha-D-muramoyl-L-alanyl-D-glutamate + ADP + phosphate + H(+)</text>
        <dbReference type="Rhea" id="RHEA:16429"/>
        <dbReference type="ChEBI" id="CHEBI:15378"/>
        <dbReference type="ChEBI" id="CHEBI:29986"/>
        <dbReference type="ChEBI" id="CHEBI:30616"/>
        <dbReference type="ChEBI" id="CHEBI:43474"/>
        <dbReference type="ChEBI" id="CHEBI:83898"/>
        <dbReference type="ChEBI" id="CHEBI:83900"/>
        <dbReference type="ChEBI" id="CHEBI:456216"/>
        <dbReference type="EC" id="6.3.2.9"/>
    </reaction>
</comment>
<comment type="pathway">
    <text evidence="2 7">Cell wall biogenesis; peptidoglycan biosynthesis.</text>
</comment>
<keyword evidence="7" id="KW-0131">Cell cycle</keyword>
<evidence type="ECO:0000256" key="5">
    <source>
        <dbReference type="ARBA" id="ARBA00022741"/>
    </source>
</evidence>
<dbReference type="SUPFAM" id="SSF51984">
    <property type="entry name" value="MurCD N-terminal domain"/>
    <property type="match status" value="1"/>
</dbReference>
<protein>
    <recommendedName>
        <fullName evidence="7">UDP-N-acetylmuramoylalanine--D-glutamate ligase</fullName>
        <ecNumber evidence="7">6.3.2.9</ecNumber>
    </recommendedName>
    <alternativeName>
        <fullName evidence="7">D-glutamic acid-adding enzyme</fullName>
    </alternativeName>
    <alternativeName>
        <fullName evidence="7">UDP-N-acetylmuramoyl-L-alanyl-D-glutamate synthetase</fullName>
    </alternativeName>
</protein>
<evidence type="ECO:0000313" key="11">
    <source>
        <dbReference type="Proteomes" id="UP000178121"/>
    </source>
</evidence>
<dbReference type="SUPFAM" id="SSF53623">
    <property type="entry name" value="MurD-like peptide ligases, catalytic domain"/>
    <property type="match status" value="1"/>
</dbReference>
<comment type="function">
    <text evidence="7">Cell wall formation. Catalyzes the addition of glutamate to the nucleotide precursor UDP-N-acetylmuramoyl-L-alanine (UMA).</text>
</comment>
<evidence type="ECO:0000259" key="8">
    <source>
        <dbReference type="Pfam" id="PF02875"/>
    </source>
</evidence>
<dbReference type="Gene3D" id="3.90.190.20">
    <property type="entry name" value="Mur ligase, C-terminal domain"/>
    <property type="match status" value="1"/>
</dbReference>
<feature type="binding site" evidence="7">
    <location>
        <begin position="125"/>
        <end position="131"/>
    </location>
    <ligand>
        <name>ATP</name>
        <dbReference type="ChEBI" id="CHEBI:30616"/>
    </ligand>
</feature>
<dbReference type="Proteomes" id="UP000178121">
    <property type="component" value="Unassembled WGS sequence"/>
</dbReference>
<dbReference type="PANTHER" id="PTHR43692">
    <property type="entry name" value="UDP-N-ACETYLMURAMOYLALANINE--D-GLUTAMATE LIGASE"/>
    <property type="match status" value="1"/>
</dbReference>
<dbReference type="EMBL" id="MHRI01000030">
    <property type="protein sequence ID" value="OHA20330.1"/>
    <property type="molecule type" value="Genomic_DNA"/>
</dbReference>
<keyword evidence="3 7" id="KW-0963">Cytoplasm</keyword>
<dbReference type="PANTHER" id="PTHR43692:SF1">
    <property type="entry name" value="UDP-N-ACETYLMURAMOYLALANINE--D-GLUTAMATE LIGASE"/>
    <property type="match status" value="1"/>
</dbReference>
<keyword evidence="5 7" id="KW-0547">Nucleotide-binding</keyword>
<dbReference type="AlphaFoldDB" id="A0A1G2M8W0"/>
<organism evidence="10 11">
    <name type="scientific">Candidatus Taylorbacteria bacterium RIFCSPHIGHO2_01_FULL_51_15</name>
    <dbReference type="NCBI Taxonomy" id="1802304"/>
    <lineage>
        <taxon>Bacteria</taxon>
        <taxon>Candidatus Tayloriibacteriota</taxon>
    </lineage>
</organism>
<dbReference type="GO" id="GO:0005737">
    <property type="term" value="C:cytoplasm"/>
    <property type="evidence" value="ECO:0007669"/>
    <property type="project" value="UniProtKB-SubCell"/>
</dbReference>
<dbReference type="Pfam" id="PF08245">
    <property type="entry name" value="Mur_ligase_M"/>
    <property type="match status" value="1"/>
</dbReference>
<keyword evidence="7" id="KW-0132">Cell division</keyword>
<dbReference type="Gene3D" id="3.40.1190.10">
    <property type="entry name" value="Mur-like, catalytic domain"/>
    <property type="match status" value="1"/>
</dbReference>
<comment type="similarity">
    <text evidence="7">Belongs to the MurCDEF family.</text>
</comment>
<dbReference type="SUPFAM" id="SSF53244">
    <property type="entry name" value="MurD-like peptide ligases, peptide-binding domain"/>
    <property type="match status" value="1"/>
</dbReference>
<feature type="domain" description="Mur ligase central" evidence="9">
    <location>
        <begin position="123"/>
        <end position="295"/>
    </location>
</feature>